<gene>
    <name evidence="2" type="ORF">RFI_10047</name>
</gene>
<keyword evidence="1" id="KW-0472">Membrane</keyword>
<feature type="transmembrane region" description="Helical" evidence="1">
    <location>
        <begin position="837"/>
        <end position="860"/>
    </location>
</feature>
<organism evidence="2 3">
    <name type="scientific">Reticulomyxa filosa</name>
    <dbReference type="NCBI Taxonomy" id="46433"/>
    <lineage>
        <taxon>Eukaryota</taxon>
        <taxon>Sar</taxon>
        <taxon>Rhizaria</taxon>
        <taxon>Retaria</taxon>
        <taxon>Foraminifera</taxon>
        <taxon>Monothalamids</taxon>
        <taxon>Reticulomyxidae</taxon>
        <taxon>Reticulomyxa</taxon>
    </lineage>
</organism>
<feature type="transmembrane region" description="Helical" evidence="1">
    <location>
        <begin position="685"/>
        <end position="708"/>
    </location>
</feature>
<dbReference type="AlphaFoldDB" id="X6NN03"/>
<dbReference type="Gene3D" id="1.20.58.390">
    <property type="entry name" value="Neurotransmitter-gated ion-channel transmembrane domain"/>
    <property type="match status" value="1"/>
</dbReference>
<dbReference type="InterPro" id="IPR038050">
    <property type="entry name" value="Neuro_actylchol_rec"/>
</dbReference>
<evidence type="ECO:0000313" key="3">
    <source>
        <dbReference type="Proteomes" id="UP000023152"/>
    </source>
</evidence>
<dbReference type="OrthoDB" id="189655at2759"/>
<reference evidence="2 3" key="1">
    <citation type="journal article" date="2013" name="Curr. Biol.">
        <title>The Genome of the Foraminiferan Reticulomyxa filosa.</title>
        <authorList>
            <person name="Glockner G."/>
            <person name="Hulsmann N."/>
            <person name="Schleicher M."/>
            <person name="Noegel A.A."/>
            <person name="Eichinger L."/>
            <person name="Gallinger C."/>
            <person name="Pawlowski J."/>
            <person name="Sierra R."/>
            <person name="Euteneuer U."/>
            <person name="Pillet L."/>
            <person name="Moustafa A."/>
            <person name="Platzer M."/>
            <person name="Groth M."/>
            <person name="Szafranski K."/>
            <person name="Schliwa M."/>
        </authorList>
    </citation>
    <scope>NUCLEOTIDE SEQUENCE [LARGE SCALE GENOMIC DNA]</scope>
</reference>
<evidence type="ECO:0000256" key="1">
    <source>
        <dbReference type="SAM" id="Phobius"/>
    </source>
</evidence>
<evidence type="ECO:0000313" key="2">
    <source>
        <dbReference type="EMBL" id="ETO27084.1"/>
    </source>
</evidence>
<keyword evidence="3" id="KW-1185">Reference proteome</keyword>
<feature type="transmembrane region" description="Helical" evidence="1">
    <location>
        <begin position="408"/>
        <end position="427"/>
    </location>
</feature>
<accession>X6NN03</accession>
<feature type="transmembrane region" description="Helical" evidence="1">
    <location>
        <begin position="575"/>
        <end position="597"/>
    </location>
</feature>
<feature type="transmembrane region" description="Helical" evidence="1">
    <location>
        <begin position="763"/>
        <end position="785"/>
    </location>
</feature>
<feature type="transmembrane region" description="Helical" evidence="1">
    <location>
        <begin position="609"/>
        <end position="631"/>
    </location>
</feature>
<dbReference type="Proteomes" id="UP000023152">
    <property type="component" value="Unassembled WGS sequence"/>
</dbReference>
<feature type="transmembrane region" description="Helical" evidence="1">
    <location>
        <begin position="383"/>
        <end position="402"/>
    </location>
</feature>
<feature type="non-terminal residue" evidence="2">
    <location>
        <position position="1"/>
    </location>
</feature>
<feature type="transmembrane region" description="Helical" evidence="1">
    <location>
        <begin position="792"/>
        <end position="817"/>
    </location>
</feature>
<keyword evidence="1" id="KW-1133">Transmembrane helix</keyword>
<feature type="transmembrane region" description="Helical" evidence="1">
    <location>
        <begin position="468"/>
        <end position="491"/>
    </location>
</feature>
<name>X6NN03_RETFI</name>
<sequence length="861" mass="96789">VNWKPRKGAVEVMSKTCYVSLNITHLDIQEKLEDAKAVCVVKFQVRLLWLCEREDYIQYSQTLENQEKYTTSFLPKLKVSARDVKEVTEDKKVRVVNVRDFFGDQLIDQLRDFENIAKGLDGKKVKLLTTFNDEKVSLAILPQHREIIARANNEETLVFTVRAVTSMDTGMEMGVMFEYVEKSTNKDAEGANNTKKGIDWSTKYYLTCDANGSCAKTEKKARSLSQIWKIYRKAGGFEISSMKYPELFLGIKNLDYPINAKCGADQAKLWQLEGDLASLDLKVSVFGYLNVVEYEYECTIDEPFELRNYPFDYQDVPLRIKPENFNEILPAYCNVGNDNKHFVKIAGEAVSLVQNLVTEFWSDHASSEIRVLLKCARNFQPVLINYVFLISGVCALSLTSFAVPDTEVSGRLQIVLGLLLALMFIEIPKTQTVTYMDQYFFVSFFYVVAISIQNAVAPQISFIDNRTWIALFTSFYFVYHLLFILRSYYVAKKEEIKANMSSVAIKKAVSKTENRALGTMASSWTPRTNSQRYKMMRYDAEPLRFKEGLLDLMEDLDNFLDDGTLPKDTDKNAKYWYFVLLALASALPLLASLMQIVVVFNSNCSQSGFAAESVILLFLVVLPLILYPFFWAGKIDDSSTNKCWRWTLVTVGALAVAAQFALAAHSCNIWSHQHICHAGQGAVELLFVLFVCWLVYYVVLMVVGLYMLCKTANDAEEKAIIVMLVFLFLIFFILPLCAASVQVAVLHAGSGCTGSNSVTWAEAVSLLVLVVLSIVGWSSIFPAAYADMSATVGFAACCSILMNFVQFGLSCHSLAYFSDDSTSCSSDSLKSLAYGLFMAWVIVDGLSLLGFCCLCVVAMFQ</sequence>
<dbReference type="EMBL" id="ASPP01007468">
    <property type="protein sequence ID" value="ETO27084.1"/>
    <property type="molecule type" value="Genomic_DNA"/>
</dbReference>
<feature type="transmembrane region" description="Helical" evidence="1">
    <location>
        <begin position="439"/>
        <end position="456"/>
    </location>
</feature>
<proteinExistence type="predicted"/>
<comment type="caution">
    <text evidence="2">The sequence shown here is derived from an EMBL/GenBank/DDBJ whole genome shotgun (WGS) entry which is preliminary data.</text>
</comment>
<feature type="transmembrane region" description="Helical" evidence="1">
    <location>
        <begin position="643"/>
        <end position="665"/>
    </location>
</feature>
<feature type="transmembrane region" description="Helical" evidence="1">
    <location>
        <begin position="720"/>
        <end position="743"/>
    </location>
</feature>
<protein>
    <submittedName>
        <fullName evidence="2">Uncharacterized protein</fullName>
    </submittedName>
</protein>
<keyword evidence="1" id="KW-0812">Transmembrane</keyword>